<gene>
    <name evidence="1" type="ORF">DFH08DRAFT_800934</name>
</gene>
<name>A0AAD7AL72_9AGAR</name>
<dbReference type="Proteomes" id="UP001218218">
    <property type="component" value="Unassembled WGS sequence"/>
</dbReference>
<reference evidence="1" key="1">
    <citation type="submission" date="2023-03" db="EMBL/GenBank/DDBJ databases">
        <title>Massive genome expansion in bonnet fungi (Mycena s.s.) driven by repeated elements and novel gene families across ecological guilds.</title>
        <authorList>
            <consortium name="Lawrence Berkeley National Laboratory"/>
            <person name="Harder C.B."/>
            <person name="Miyauchi S."/>
            <person name="Viragh M."/>
            <person name="Kuo A."/>
            <person name="Thoen E."/>
            <person name="Andreopoulos B."/>
            <person name="Lu D."/>
            <person name="Skrede I."/>
            <person name="Drula E."/>
            <person name="Henrissat B."/>
            <person name="Morin E."/>
            <person name="Kohler A."/>
            <person name="Barry K."/>
            <person name="LaButti K."/>
            <person name="Morin E."/>
            <person name="Salamov A."/>
            <person name="Lipzen A."/>
            <person name="Mereny Z."/>
            <person name="Hegedus B."/>
            <person name="Baldrian P."/>
            <person name="Stursova M."/>
            <person name="Weitz H."/>
            <person name="Taylor A."/>
            <person name="Grigoriev I.V."/>
            <person name="Nagy L.G."/>
            <person name="Martin F."/>
            <person name="Kauserud H."/>
        </authorList>
    </citation>
    <scope>NUCLEOTIDE SEQUENCE</scope>
    <source>
        <strain evidence="1">CBHHK002</strain>
    </source>
</reference>
<proteinExistence type="predicted"/>
<dbReference type="AlphaFoldDB" id="A0AAD7AL72"/>
<evidence type="ECO:0000313" key="1">
    <source>
        <dbReference type="EMBL" id="KAJ7361700.1"/>
    </source>
</evidence>
<keyword evidence="2" id="KW-1185">Reference proteome</keyword>
<protein>
    <submittedName>
        <fullName evidence="1">Uncharacterized protein</fullName>
    </submittedName>
</protein>
<comment type="caution">
    <text evidence="1">The sequence shown here is derived from an EMBL/GenBank/DDBJ whole genome shotgun (WGS) entry which is preliminary data.</text>
</comment>
<sequence length="610" mass="67932">MPSRNSLLSSSNVTMLSTLRARIVEKKLKKKNKWSLIEKGKYTALAKLIARMLHKSGCTQGKVGSVISYITKHAGLEVEGDMSRCTVQCALIEGGVAARVQLWYEIANTDGVTLSSDATSIRGENYEGAHIMINKGSSHKILLGQYSALNFKVHDFLRVWKGGNGDHAPDIKKILLGYNKLQRMEPQKLVDLVCDILQSNLWKVSSEAEWAKLSNNEKNIRTKSSMGTLAFRLGEEVFETLPEETKHEIKLFFWAGCSMHKELNCCKVFDDGMKKFYEEHPELDQPVLLSNKDSDATIQLADDTGESTATVQQALKVSEHGGVKLVSLFGALVNHKDNKKGIHDSYENYFCPTIGASVRFPDMSNTRYQSHRRGGARIIAYLKEHHDFMDIIKDNKQKRTLNHLEQNIVKGIHCPQTISQIVALVLFCMAVMHPYALHVHGPGTENLNMLDLGPYHSSGEGAHEELITNLIPLFSPSTDSYKIAMLDGQLWSNTKAWAACIELFPTLPHVQPLMLVGLKSDTEKAEKVQKEKERLAAIGAEADCREIVKMTDTKLKDQLELHRQAADNEVTLKLKLKVKADRLAALLAALDHSEARIATLASVSSINPPS</sequence>
<evidence type="ECO:0000313" key="2">
    <source>
        <dbReference type="Proteomes" id="UP001218218"/>
    </source>
</evidence>
<dbReference type="EMBL" id="JARIHO010000005">
    <property type="protein sequence ID" value="KAJ7361700.1"/>
    <property type="molecule type" value="Genomic_DNA"/>
</dbReference>
<accession>A0AAD7AL72</accession>
<organism evidence="1 2">
    <name type="scientific">Mycena albidolilacea</name>
    <dbReference type="NCBI Taxonomy" id="1033008"/>
    <lineage>
        <taxon>Eukaryota</taxon>
        <taxon>Fungi</taxon>
        <taxon>Dikarya</taxon>
        <taxon>Basidiomycota</taxon>
        <taxon>Agaricomycotina</taxon>
        <taxon>Agaricomycetes</taxon>
        <taxon>Agaricomycetidae</taxon>
        <taxon>Agaricales</taxon>
        <taxon>Marasmiineae</taxon>
        <taxon>Mycenaceae</taxon>
        <taxon>Mycena</taxon>
    </lineage>
</organism>